<evidence type="ECO:0000259" key="2">
    <source>
        <dbReference type="Pfam" id="PF01757"/>
    </source>
</evidence>
<feature type="transmembrane region" description="Helical" evidence="1">
    <location>
        <begin position="262"/>
        <end position="278"/>
    </location>
</feature>
<dbReference type="AlphaFoldDB" id="A0A9X5IRK7"/>
<accession>A0A9X5IRK7</accession>
<feature type="transmembrane region" description="Helical" evidence="1">
    <location>
        <begin position="325"/>
        <end position="344"/>
    </location>
</feature>
<dbReference type="InterPro" id="IPR043968">
    <property type="entry name" value="SGNH"/>
</dbReference>
<dbReference type="Pfam" id="PF01757">
    <property type="entry name" value="Acyl_transf_3"/>
    <property type="match status" value="1"/>
</dbReference>
<dbReference type="InterPro" id="IPR050879">
    <property type="entry name" value="Acyltransferase_3"/>
</dbReference>
<organism evidence="4 5">
    <name type="scientific">Sanguibacter hominis ATCC BAA-789</name>
    <dbReference type="NCBI Taxonomy" id="1312740"/>
    <lineage>
        <taxon>Bacteria</taxon>
        <taxon>Bacillati</taxon>
        <taxon>Actinomycetota</taxon>
        <taxon>Actinomycetes</taxon>
        <taxon>Micrococcales</taxon>
        <taxon>Sanguibacteraceae</taxon>
        <taxon>Sanguibacter</taxon>
    </lineage>
</organism>
<dbReference type="PANTHER" id="PTHR23028">
    <property type="entry name" value="ACETYLTRANSFERASE"/>
    <property type="match status" value="1"/>
</dbReference>
<sequence length="707" mass="75230">MTGTATVDTAAQVGPALARSGRGRTVRKDIEGLRALAVTLVVVYHLWPDVLTGGFIGVDVFLVVSGFLITSHLLQHPPRTPRDLAEFWGRRIRRLLPASFLVLAVTLLATWWVAPPSQWAETTRQIIASTFYLENWALAKRAVDYLAADSTPTPVQHFWSLGVEEQFYLGWPVLVLVLAVLARLVARRTGSTEQVRLWVTGGLAGVVALSFSASVLVTATDPAQAYFATHVRVWELGAGALLAGAAPVVARALEGWRVARAVLAWAGLAAIVATALVLDASAPFPGAVALAPVLGTVAVIAASSEGRGSPERLLTPGPVQYVGSVSYAIYLWHWPLIVLVPLALGRDRTLLDAVAIGALTVALAAATKVGVEDPLRGRHPLGVPLRRTYVFMALGMIVLVTLALVVRADLRRVVRDAELSLAAAAALPGPCFGAAALVTAGCDPHGPEIVHAPVVAMNDMPDPYDDDCWVLGTLTDQKVCTYGSTAPDARDIALVGNSHGGHWLPALQVIAEEQNLRIHTYLASRCYTVTEPLDFGDPRTQACQRWNERVLSETSDGRYDLVVVSNLFGMPLAGVPAGEQESAARTAYGRSLDRWVGGGVPTIVLRDTPHTGLPSVPDCVAAHASDLAACDGGRDREQVDPLADAAEAHPSPLVRVLDLTDRFCRDETCYSTVGGLIVYFDGGHMSASYARTLAPALAPEVRSALGR</sequence>
<dbReference type="Proteomes" id="UP000774283">
    <property type="component" value="Unassembled WGS sequence"/>
</dbReference>
<feature type="transmembrane region" description="Helical" evidence="1">
    <location>
        <begin position="350"/>
        <end position="367"/>
    </location>
</feature>
<dbReference type="GO" id="GO:0016020">
    <property type="term" value="C:membrane"/>
    <property type="evidence" value="ECO:0007669"/>
    <property type="project" value="TreeGrafter"/>
</dbReference>
<name>A0A9X5IRK7_9MICO</name>
<keyword evidence="1" id="KW-0812">Transmembrane</keyword>
<feature type="domain" description="Acyltransferase 3" evidence="2">
    <location>
        <begin position="28"/>
        <end position="366"/>
    </location>
</feature>
<dbReference type="EMBL" id="JAAXOW010000002">
    <property type="protein sequence ID" value="NKX93018.1"/>
    <property type="molecule type" value="Genomic_DNA"/>
</dbReference>
<evidence type="ECO:0000313" key="4">
    <source>
        <dbReference type="EMBL" id="NKX93018.1"/>
    </source>
</evidence>
<feature type="transmembrane region" description="Helical" evidence="1">
    <location>
        <begin position="231"/>
        <end position="250"/>
    </location>
</feature>
<keyword evidence="5" id="KW-1185">Reference proteome</keyword>
<comment type="caution">
    <text evidence="4">The sequence shown here is derived from an EMBL/GenBank/DDBJ whole genome shotgun (WGS) entry which is preliminary data.</text>
</comment>
<dbReference type="InterPro" id="IPR002656">
    <property type="entry name" value="Acyl_transf_3_dom"/>
</dbReference>
<feature type="domain" description="SGNH" evidence="3">
    <location>
        <begin position="476"/>
        <end position="699"/>
    </location>
</feature>
<feature type="transmembrane region" description="Helical" evidence="1">
    <location>
        <begin position="30"/>
        <end position="47"/>
    </location>
</feature>
<keyword evidence="1" id="KW-0472">Membrane</keyword>
<keyword evidence="1" id="KW-1133">Transmembrane helix</keyword>
<feature type="transmembrane region" description="Helical" evidence="1">
    <location>
        <begin position="53"/>
        <end position="74"/>
    </location>
</feature>
<dbReference type="GO" id="GO:0016747">
    <property type="term" value="F:acyltransferase activity, transferring groups other than amino-acyl groups"/>
    <property type="evidence" value="ECO:0007669"/>
    <property type="project" value="InterPro"/>
</dbReference>
<dbReference type="RefSeq" id="WP_168447108.1">
    <property type="nucleotide sequence ID" value="NZ_JAAXOW010000002.1"/>
</dbReference>
<dbReference type="Pfam" id="PF19040">
    <property type="entry name" value="SGNH"/>
    <property type="match status" value="1"/>
</dbReference>
<evidence type="ECO:0000259" key="3">
    <source>
        <dbReference type="Pfam" id="PF19040"/>
    </source>
</evidence>
<gene>
    <name evidence="4" type="ORF">HF995_06970</name>
</gene>
<dbReference type="PANTHER" id="PTHR23028:SF53">
    <property type="entry name" value="ACYL_TRANSF_3 DOMAIN-CONTAINING PROTEIN"/>
    <property type="match status" value="1"/>
</dbReference>
<dbReference type="GO" id="GO:0009103">
    <property type="term" value="P:lipopolysaccharide biosynthetic process"/>
    <property type="evidence" value="ECO:0007669"/>
    <property type="project" value="TreeGrafter"/>
</dbReference>
<feature type="transmembrane region" description="Helical" evidence="1">
    <location>
        <begin position="197"/>
        <end position="219"/>
    </location>
</feature>
<evidence type="ECO:0000256" key="1">
    <source>
        <dbReference type="SAM" id="Phobius"/>
    </source>
</evidence>
<feature type="transmembrane region" description="Helical" evidence="1">
    <location>
        <begin position="388"/>
        <end position="406"/>
    </location>
</feature>
<reference evidence="4 5" key="1">
    <citation type="submission" date="2020-04" db="EMBL/GenBank/DDBJ databases">
        <title>MicrobeNet Type strains.</title>
        <authorList>
            <person name="Nicholson A.C."/>
        </authorList>
    </citation>
    <scope>NUCLEOTIDE SEQUENCE [LARGE SCALE GENOMIC DNA]</scope>
    <source>
        <strain evidence="4 5">ATCC BAA-789</strain>
    </source>
</reference>
<feature type="transmembrane region" description="Helical" evidence="1">
    <location>
        <begin position="167"/>
        <end position="185"/>
    </location>
</feature>
<protein>
    <submittedName>
        <fullName evidence="4">Acyltransferase</fullName>
    </submittedName>
</protein>
<evidence type="ECO:0000313" key="5">
    <source>
        <dbReference type="Proteomes" id="UP000774283"/>
    </source>
</evidence>
<keyword evidence="4" id="KW-0808">Transferase</keyword>
<proteinExistence type="predicted"/>
<keyword evidence="4" id="KW-0012">Acyltransferase</keyword>
<feature type="transmembrane region" description="Helical" evidence="1">
    <location>
        <begin position="95"/>
        <end position="114"/>
    </location>
</feature>